<dbReference type="Pfam" id="PF00970">
    <property type="entry name" value="FAD_binding_6"/>
    <property type="match status" value="1"/>
</dbReference>
<dbReference type="PANTHER" id="PTHR43513">
    <property type="entry name" value="DIHYDROOROTATE DEHYDROGENASE B (NAD(+)), ELECTRON TRANSFER SUBUNIT"/>
    <property type="match status" value="1"/>
</dbReference>
<sequence length="294" mass="32347">MSRAMPNVPATTDDHALIPMDYTSSKMRIASIVDETSDVKTFRLTFCDEQEGEAFDYRAGQFGLYSVFGAGEATFCIASSPTRKGYMECSVKRAGKVTGELHQCNVGDIVGFRGPYGNWFPIDLMKGKNLVFVGGGIGLAPLRSLIWNCLDLRDQFGEIAIVYGARSVSDLVYKEELETWRQMEDVSTVLTVDPGGETPEWEGEVGFVPTVLEEANPSADNAIVITCGPPIMIKFVMMSLEKLGFGHEGIYTTLENRMKCGIGKCGRCNVGNLYVCKDGPVFSYSQLQELPQEF</sequence>
<protein>
    <recommendedName>
        <fullName evidence="10">FAD-binding FR-type domain-containing protein</fullName>
    </recommendedName>
</protein>
<keyword evidence="5" id="KW-0274">FAD</keyword>
<evidence type="ECO:0000256" key="6">
    <source>
        <dbReference type="ARBA" id="ARBA00022982"/>
    </source>
</evidence>
<dbReference type="PRINTS" id="PR00406">
    <property type="entry name" value="CYTB5RDTASE"/>
</dbReference>
<dbReference type="PROSITE" id="PS51384">
    <property type="entry name" value="FAD_FR"/>
    <property type="match status" value="1"/>
</dbReference>
<evidence type="ECO:0000256" key="1">
    <source>
        <dbReference type="ARBA" id="ARBA00022448"/>
    </source>
</evidence>
<evidence type="ECO:0000256" key="8">
    <source>
        <dbReference type="ARBA" id="ARBA00023014"/>
    </source>
</evidence>
<proteinExistence type="predicted"/>
<evidence type="ECO:0000256" key="7">
    <source>
        <dbReference type="ARBA" id="ARBA00023004"/>
    </source>
</evidence>
<dbReference type="GO" id="GO:0046872">
    <property type="term" value="F:metal ion binding"/>
    <property type="evidence" value="ECO:0007669"/>
    <property type="project" value="UniProtKB-KW"/>
</dbReference>
<keyword evidence="1" id="KW-0813">Transport</keyword>
<evidence type="ECO:0000259" key="10">
    <source>
        <dbReference type="PROSITE" id="PS51384"/>
    </source>
</evidence>
<accession>A0A0F9UKM3</accession>
<dbReference type="Pfam" id="PF00175">
    <property type="entry name" value="NAD_binding_1"/>
    <property type="match status" value="1"/>
</dbReference>
<dbReference type="AlphaFoldDB" id="A0A0F9UKM3"/>
<dbReference type="SUPFAM" id="SSF63380">
    <property type="entry name" value="Riboflavin synthase domain-like"/>
    <property type="match status" value="1"/>
</dbReference>
<dbReference type="SUPFAM" id="SSF52343">
    <property type="entry name" value="Ferredoxin reductase-like, C-terminal NADP-linked domain"/>
    <property type="match status" value="1"/>
</dbReference>
<dbReference type="Gene3D" id="3.40.50.80">
    <property type="entry name" value="Nucleotide-binding domain of ferredoxin-NADP reductase (FNR) module"/>
    <property type="match status" value="1"/>
</dbReference>
<dbReference type="InterPro" id="IPR008333">
    <property type="entry name" value="Cbr1-like_FAD-bd_dom"/>
</dbReference>
<dbReference type="GO" id="GO:0051537">
    <property type="term" value="F:2 iron, 2 sulfur cluster binding"/>
    <property type="evidence" value="ECO:0007669"/>
    <property type="project" value="UniProtKB-KW"/>
</dbReference>
<keyword evidence="2" id="KW-0285">Flavoprotein</keyword>
<keyword evidence="4" id="KW-0479">Metal-binding</keyword>
<comment type="cofactor">
    <cofactor evidence="9">
        <name>[2Fe-2S] cluster</name>
        <dbReference type="ChEBI" id="CHEBI:190135"/>
    </cofactor>
</comment>
<dbReference type="GO" id="GO:0006221">
    <property type="term" value="P:pyrimidine nucleotide biosynthetic process"/>
    <property type="evidence" value="ECO:0007669"/>
    <property type="project" value="InterPro"/>
</dbReference>
<dbReference type="InterPro" id="IPR001709">
    <property type="entry name" value="Flavoprot_Pyr_Nucl_cyt_Rdtase"/>
</dbReference>
<keyword evidence="8" id="KW-0411">Iron-sulfur</keyword>
<dbReference type="EMBL" id="LAZR01000133">
    <property type="protein sequence ID" value="KKN87907.1"/>
    <property type="molecule type" value="Genomic_DNA"/>
</dbReference>
<dbReference type="InterPro" id="IPR012165">
    <property type="entry name" value="Cyt_c3_hydrogenase_gsu"/>
</dbReference>
<comment type="caution">
    <text evidence="11">The sequence shown here is derived from an EMBL/GenBank/DDBJ whole genome shotgun (WGS) entry which is preliminary data.</text>
</comment>
<reference evidence="11" key="1">
    <citation type="journal article" date="2015" name="Nature">
        <title>Complex archaea that bridge the gap between prokaryotes and eukaryotes.</title>
        <authorList>
            <person name="Spang A."/>
            <person name="Saw J.H."/>
            <person name="Jorgensen S.L."/>
            <person name="Zaremba-Niedzwiedzka K."/>
            <person name="Martijn J."/>
            <person name="Lind A.E."/>
            <person name="van Eijk R."/>
            <person name="Schleper C."/>
            <person name="Guy L."/>
            <person name="Ettema T.J."/>
        </authorList>
    </citation>
    <scope>NUCLEOTIDE SEQUENCE</scope>
</reference>
<evidence type="ECO:0000313" key="11">
    <source>
        <dbReference type="EMBL" id="KKN87907.1"/>
    </source>
</evidence>
<name>A0A0F9UKM3_9ZZZZ</name>
<dbReference type="GO" id="GO:0016491">
    <property type="term" value="F:oxidoreductase activity"/>
    <property type="evidence" value="ECO:0007669"/>
    <property type="project" value="InterPro"/>
</dbReference>
<dbReference type="Gene3D" id="2.40.30.10">
    <property type="entry name" value="Translation factors"/>
    <property type="match status" value="1"/>
</dbReference>
<dbReference type="CDD" id="cd06221">
    <property type="entry name" value="sulfite_reductase_like"/>
    <property type="match status" value="1"/>
</dbReference>
<dbReference type="InterPro" id="IPR017938">
    <property type="entry name" value="Riboflavin_synthase-like_b-brl"/>
</dbReference>
<dbReference type="Gene3D" id="2.10.240.10">
    <property type="entry name" value="Dihydroorotate dehydrogenase, electron transfer subunit"/>
    <property type="match status" value="1"/>
</dbReference>
<evidence type="ECO:0000256" key="9">
    <source>
        <dbReference type="ARBA" id="ARBA00034078"/>
    </source>
</evidence>
<keyword evidence="6" id="KW-0249">Electron transport</keyword>
<dbReference type="InterPro" id="IPR019480">
    <property type="entry name" value="Dihydroorotate_DH_Fe-S-bd"/>
</dbReference>
<dbReference type="InterPro" id="IPR017927">
    <property type="entry name" value="FAD-bd_FR_type"/>
</dbReference>
<dbReference type="PANTHER" id="PTHR43513:SF1">
    <property type="entry name" value="ANAEROBIC SULFITE REDUCTASE SUBUNIT B"/>
    <property type="match status" value="1"/>
</dbReference>
<dbReference type="InterPro" id="IPR050353">
    <property type="entry name" value="PyrK_electron_transfer"/>
</dbReference>
<evidence type="ECO:0000256" key="2">
    <source>
        <dbReference type="ARBA" id="ARBA00022630"/>
    </source>
</evidence>
<evidence type="ECO:0000256" key="3">
    <source>
        <dbReference type="ARBA" id="ARBA00022714"/>
    </source>
</evidence>
<evidence type="ECO:0000256" key="5">
    <source>
        <dbReference type="ARBA" id="ARBA00022827"/>
    </source>
</evidence>
<dbReference type="InterPro" id="IPR001433">
    <property type="entry name" value="OxRdtase_FAD/NAD-bd"/>
</dbReference>
<organism evidence="11">
    <name type="scientific">marine sediment metagenome</name>
    <dbReference type="NCBI Taxonomy" id="412755"/>
    <lineage>
        <taxon>unclassified sequences</taxon>
        <taxon>metagenomes</taxon>
        <taxon>ecological metagenomes</taxon>
    </lineage>
</organism>
<feature type="domain" description="FAD-binding FR-type" evidence="10">
    <location>
        <begin position="22"/>
        <end position="122"/>
    </location>
</feature>
<keyword evidence="3" id="KW-0001">2Fe-2S</keyword>
<evidence type="ECO:0000256" key="4">
    <source>
        <dbReference type="ARBA" id="ARBA00022723"/>
    </source>
</evidence>
<gene>
    <name evidence="11" type="ORF">LCGC14_0254380</name>
</gene>
<dbReference type="InterPro" id="IPR037117">
    <property type="entry name" value="Dihydroorotate_DH_ele_sf"/>
</dbReference>
<dbReference type="PIRSF" id="PIRSF006816">
    <property type="entry name" value="Cyc3_hyd_g"/>
    <property type="match status" value="1"/>
</dbReference>
<keyword evidence="7" id="KW-0408">Iron</keyword>
<dbReference type="InterPro" id="IPR039261">
    <property type="entry name" value="FNR_nucleotide-bd"/>
</dbReference>
<dbReference type="GO" id="GO:0050660">
    <property type="term" value="F:flavin adenine dinucleotide binding"/>
    <property type="evidence" value="ECO:0007669"/>
    <property type="project" value="InterPro"/>
</dbReference>
<dbReference type="PRINTS" id="PR00371">
    <property type="entry name" value="FPNCR"/>
</dbReference>
<dbReference type="Pfam" id="PF10418">
    <property type="entry name" value="DHODB_Fe-S_bind"/>
    <property type="match status" value="1"/>
</dbReference>